<keyword evidence="1" id="KW-0677">Repeat</keyword>
<dbReference type="SMART" id="SM00028">
    <property type="entry name" value="TPR"/>
    <property type="match status" value="13"/>
</dbReference>
<dbReference type="PROSITE" id="PS50293">
    <property type="entry name" value="TPR_REGION"/>
    <property type="match status" value="2"/>
</dbReference>
<keyword evidence="2 3" id="KW-0802">TPR repeat</keyword>
<dbReference type="AlphaFoldDB" id="A0A918JVP4"/>
<keyword evidence="4" id="KW-0472">Membrane</keyword>
<keyword evidence="4" id="KW-0812">Transmembrane</keyword>
<reference evidence="6 7" key="1">
    <citation type="journal article" date="2014" name="Int. J. Syst. Evol. Microbiol.">
        <title>Complete genome sequence of Corynebacterium casei LMG S-19264T (=DSM 44701T), isolated from a smear-ripened cheese.</title>
        <authorList>
            <consortium name="US DOE Joint Genome Institute (JGI-PGF)"/>
            <person name="Walter F."/>
            <person name="Albersmeier A."/>
            <person name="Kalinowski J."/>
            <person name="Ruckert C."/>
        </authorList>
    </citation>
    <scope>NUCLEOTIDE SEQUENCE [LARGE SCALE GENOMIC DNA]</scope>
    <source>
        <strain evidence="6 7">KCTC 12285</strain>
    </source>
</reference>
<feature type="repeat" description="TPR" evidence="3">
    <location>
        <begin position="393"/>
        <end position="426"/>
    </location>
</feature>
<feature type="repeat" description="TPR" evidence="3">
    <location>
        <begin position="519"/>
        <end position="552"/>
    </location>
</feature>
<feature type="repeat" description="TPR" evidence="3">
    <location>
        <begin position="99"/>
        <end position="132"/>
    </location>
</feature>
<dbReference type="Gene3D" id="1.25.40.10">
    <property type="entry name" value="Tetratricopeptide repeat domain"/>
    <property type="match status" value="4"/>
</dbReference>
<dbReference type="Pfam" id="PF13181">
    <property type="entry name" value="TPR_8"/>
    <property type="match status" value="1"/>
</dbReference>
<dbReference type="Pfam" id="PF13374">
    <property type="entry name" value="TPR_10"/>
    <property type="match status" value="1"/>
</dbReference>
<feature type="repeat" description="TPR" evidence="3">
    <location>
        <begin position="183"/>
        <end position="216"/>
    </location>
</feature>
<evidence type="ECO:0000313" key="6">
    <source>
        <dbReference type="EMBL" id="GGX21733.1"/>
    </source>
</evidence>
<proteinExistence type="predicted"/>
<dbReference type="Pfam" id="PF12770">
    <property type="entry name" value="CHAT"/>
    <property type="match status" value="1"/>
</dbReference>
<feature type="repeat" description="TPR" evidence="3">
    <location>
        <begin position="141"/>
        <end position="174"/>
    </location>
</feature>
<evidence type="ECO:0000256" key="2">
    <source>
        <dbReference type="ARBA" id="ARBA00022803"/>
    </source>
</evidence>
<feature type="transmembrane region" description="Helical" evidence="4">
    <location>
        <begin position="1131"/>
        <end position="1151"/>
    </location>
</feature>
<sequence length="1162" mass="132687">MYLLSVNAVVAQDMNMASRYFSKADSLLTHRKPDNALEYFKKALVIYTQTNTREQIANCYTKLAETHNTNYNFEQALLNEEKALAIRLDIFGNTHPEVANSYTSMGHIYKNKDQFEKAMEYYQKALVIQLDTLKKGDPLIGDSYHNIGTIHHILAEYDQALQHYKKALTIRTLAFGKKHPKIADSYIDIGTTYYHLGKDNIALDYYYKALQIRTPIFGKTSPEAAFCYHHIGNVLTYLDKFDEAMAYQKKAVSIMIDTFGGDHPNTALCYKSIGIVYKYKGKYDISLLNFNKSFDITIQTFGKNHTRMTDIYTELSFIYFKKGFYKQSLSCSQKILLINTKLFNKKHSFIGRDYNNIGVIYKYTGEYDKAISYYKKAITNFVHSLGENHGAVARTYNNIANTYKAKEEYDLALPYYQKAIQIRINIVGKHHSDTSYSYLDLGDLYAQKKEYSTALFYYQKALKIHQHLYGETNYYICDTYDAIAEVYTKQKKYAIALEHLHKSIKTRLQTDGSHHPRTAKSYNQIAEVYYQIKEYKKAALYYDKAMVANTLPDKNTNNKNKIDPTDYLDTNILLVSLHGKAKILQEHYKHTNDLTELTASIHTYQKADILIHDIRQKLHTYGDKLTFAKQSKKVYADAIQAHILQYQANPQQQSLEQAFYYTEKSKANTLQGLLAESNAKNFAGLPKTILDLEKSLKAERAFYTSEIINKRSEKSVDTTMISTYENQLFDISKKQDSLTRVIETSYPKYHQLKYQNNAITVSDIQKNLSNNTTLLEFFCTDSITYAFTISTQKIAVQPLQTPKLLSNIEKLRETIITQETPKYKNSSHTLYKQLIAPIADKLVGGEIIIVPDGPLWHCNFELLLTQKDASNNPAALSYLLKDYAISYANSANVLFGLGKTNSTLKKQQECLAFSFSDTSTIDTKTMSLATLRDTKIDLPGTRREIKAIADIINGQYYFGSQAIEANFKKNAGNYTILHLALHGEVDNEQPENSKLLFTKSKDSVEDGYLYSHELFALDIPAELTVLSACNTGSGKIAKGEGIISLGTAFQYAGTKSLVLSSWEISDSTTPELMKNFYTNLKAGMNKAKALQQAKLQYLTTANINRTQPFYWGGFYLVGDTTPISFENNTTWYWIIGITILGILFFVVRWLVKTFKVFKTLKV</sequence>
<evidence type="ECO:0000259" key="5">
    <source>
        <dbReference type="Pfam" id="PF12770"/>
    </source>
</evidence>
<evidence type="ECO:0000256" key="1">
    <source>
        <dbReference type="ARBA" id="ARBA00022737"/>
    </source>
</evidence>
<evidence type="ECO:0000256" key="3">
    <source>
        <dbReference type="PROSITE-ProRule" id="PRU00339"/>
    </source>
</evidence>
<dbReference type="PROSITE" id="PS50005">
    <property type="entry name" value="TPR"/>
    <property type="match status" value="7"/>
</dbReference>
<dbReference type="Proteomes" id="UP000601108">
    <property type="component" value="Unassembled WGS sequence"/>
</dbReference>
<feature type="repeat" description="TPR" evidence="3">
    <location>
        <begin position="435"/>
        <end position="468"/>
    </location>
</feature>
<accession>A0A918JVP4</accession>
<evidence type="ECO:0000256" key="4">
    <source>
        <dbReference type="SAM" id="Phobius"/>
    </source>
</evidence>
<keyword evidence="4" id="KW-1133">Transmembrane helix</keyword>
<dbReference type="PANTHER" id="PTHR45641:SF1">
    <property type="entry name" value="AAA+ ATPASE DOMAIN-CONTAINING PROTEIN"/>
    <property type="match status" value="1"/>
</dbReference>
<dbReference type="InterPro" id="IPR019734">
    <property type="entry name" value="TPR_rpt"/>
</dbReference>
<protein>
    <recommendedName>
        <fullName evidence="5">CHAT domain-containing protein</fullName>
    </recommendedName>
</protein>
<dbReference type="InterPro" id="IPR011990">
    <property type="entry name" value="TPR-like_helical_dom_sf"/>
</dbReference>
<gene>
    <name evidence="6" type="ORF">GCM10007384_23770</name>
</gene>
<evidence type="ECO:0000313" key="7">
    <source>
        <dbReference type="Proteomes" id="UP000601108"/>
    </source>
</evidence>
<dbReference type="EMBL" id="BMWS01000015">
    <property type="protein sequence ID" value="GGX21733.1"/>
    <property type="molecule type" value="Genomic_DNA"/>
</dbReference>
<name>A0A918JVP4_9FLAO</name>
<dbReference type="InterPro" id="IPR024983">
    <property type="entry name" value="CHAT_dom"/>
</dbReference>
<dbReference type="SUPFAM" id="SSF48452">
    <property type="entry name" value="TPR-like"/>
    <property type="match status" value="4"/>
</dbReference>
<organism evidence="6 7">
    <name type="scientific">Aquimarina muelleri</name>
    <dbReference type="NCBI Taxonomy" id="279356"/>
    <lineage>
        <taxon>Bacteria</taxon>
        <taxon>Pseudomonadati</taxon>
        <taxon>Bacteroidota</taxon>
        <taxon>Flavobacteriia</taxon>
        <taxon>Flavobacteriales</taxon>
        <taxon>Flavobacteriaceae</taxon>
        <taxon>Aquimarina</taxon>
    </lineage>
</organism>
<dbReference type="Pfam" id="PF13424">
    <property type="entry name" value="TPR_12"/>
    <property type="match status" value="5"/>
</dbReference>
<dbReference type="PANTHER" id="PTHR45641">
    <property type="entry name" value="TETRATRICOPEPTIDE REPEAT PROTEIN (AFU_ORTHOLOGUE AFUA_6G03870)"/>
    <property type="match status" value="1"/>
</dbReference>
<feature type="domain" description="CHAT" evidence="5">
    <location>
        <begin position="826"/>
        <end position="1119"/>
    </location>
</feature>
<comment type="caution">
    <text evidence="6">The sequence shown here is derived from an EMBL/GenBank/DDBJ whole genome shotgun (WGS) entry which is preliminary data.</text>
</comment>
<keyword evidence="7" id="KW-1185">Reference proteome</keyword>
<feature type="repeat" description="TPR" evidence="3">
    <location>
        <begin position="351"/>
        <end position="384"/>
    </location>
</feature>